<dbReference type="EMBL" id="FODV01000010">
    <property type="protein sequence ID" value="SEP00103.1"/>
    <property type="molecule type" value="Genomic_DNA"/>
</dbReference>
<protein>
    <submittedName>
        <fullName evidence="2">Uncharacterized protein</fullName>
    </submittedName>
</protein>
<accession>A0A1H8UB69</accession>
<reference evidence="3" key="1">
    <citation type="submission" date="2016-10" db="EMBL/GenBank/DDBJ databases">
        <authorList>
            <person name="Varghese N."/>
            <person name="Submissions S."/>
        </authorList>
    </citation>
    <scope>NUCLEOTIDE SEQUENCE [LARGE SCALE GENOMIC DNA]</scope>
    <source>
        <strain evidence="3">CGMCC 1.10121</strain>
    </source>
</reference>
<gene>
    <name evidence="2" type="ORF">SAMN04487948_11051</name>
</gene>
<proteinExistence type="predicted"/>
<evidence type="ECO:0000256" key="1">
    <source>
        <dbReference type="SAM" id="MobiDB-lite"/>
    </source>
</evidence>
<dbReference type="Proteomes" id="UP000199126">
    <property type="component" value="Unassembled WGS sequence"/>
</dbReference>
<sequence>MDKETNVRAKDLSIQSDIDFNTELGTFVPAKSRFEHGLISTPLAVPVSKHVAESAVRRVDASDSEDDATDTIGATDERSATAR</sequence>
<keyword evidence="3" id="KW-1185">Reference proteome</keyword>
<evidence type="ECO:0000313" key="2">
    <source>
        <dbReference type="EMBL" id="SEP00103.1"/>
    </source>
</evidence>
<feature type="region of interest" description="Disordered" evidence="1">
    <location>
        <begin position="56"/>
        <end position="83"/>
    </location>
</feature>
<dbReference type="AlphaFoldDB" id="A0A1H8UB69"/>
<evidence type="ECO:0000313" key="3">
    <source>
        <dbReference type="Proteomes" id="UP000199126"/>
    </source>
</evidence>
<name>A0A1H8UB69_9EURY</name>
<organism evidence="2 3">
    <name type="scientific">Halogranum amylolyticum</name>
    <dbReference type="NCBI Taxonomy" id="660520"/>
    <lineage>
        <taxon>Archaea</taxon>
        <taxon>Methanobacteriati</taxon>
        <taxon>Methanobacteriota</taxon>
        <taxon>Stenosarchaea group</taxon>
        <taxon>Halobacteria</taxon>
        <taxon>Halobacteriales</taxon>
        <taxon>Haloferacaceae</taxon>
    </lineage>
</organism>